<dbReference type="Proteomes" id="UP000053105">
    <property type="component" value="Unassembled WGS sequence"/>
</dbReference>
<protein>
    <submittedName>
        <fullName evidence="1">Uncharacterized protein</fullName>
    </submittedName>
</protein>
<dbReference type="AlphaFoldDB" id="A0A0M9ABL0"/>
<evidence type="ECO:0000313" key="1">
    <source>
        <dbReference type="EMBL" id="KOX81197.1"/>
    </source>
</evidence>
<name>A0A0M9ABL0_9HYME</name>
<reference evidence="1 2" key="1">
    <citation type="submission" date="2015-07" db="EMBL/GenBank/DDBJ databases">
        <title>The genome of Melipona quadrifasciata.</title>
        <authorList>
            <person name="Pan H."/>
            <person name="Kapheim K."/>
        </authorList>
    </citation>
    <scope>NUCLEOTIDE SEQUENCE [LARGE SCALE GENOMIC DNA]</scope>
    <source>
        <strain evidence="1">0111107301</strain>
        <tissue evidence="1">Whole body</tissue>
    </source>
</reference>
<accession>A0A0M9ABL0</accession>
<sequence>MTETPKVEFALGNKVSRRHFFKSNFARSFVTNCRDSRSLDYGFLNNRNSEDVRASDDDYHSLVSLETANITVDHVFDKDNPKTDERIVPCIDYRSNRVLASNVVFPVLQSVQSSEDIKEVEKLRKRFLGFATVPTFDRITENQLIRDFSAERESIRMIVEYNFLVKRPTFAEYL</sequence>
<organism evidence="1 2">
    <name type="scientific">Melipona quadrifasciata</name>
    <dbReference type="NCBI Taxonomy" id="166423"/>
    <lineage>
        <taxon>Eukaryota</taxon>
        <taxon>Metazoa</taxon>
        <taxon>Ecdysozoa</taxon>
        <taxon>Arthropoda</taxon>
        <taxon>Hexapoda</taxon>
        <taxon>Insecta</taxon>
        <taxon>Pterygota</taxon>
        <taxon>Neoptera</taxon>
        <taxon>Endopterygota</taxon>
        <taxon>Hymenoptera</taxon>
        <taxon>Apocrita</taxon>
        <taxon>Aculeata</taxon>
        <taxon>Apoidea</taxon>
        <taxon>Anthophila</taxon>
        <taxon>Apidae</taxon>
        <taxon>Melipona</taxon>
    </lineage>
</organism>
<evidence type="ECO:0000313" key="2">
    <source>
        <dbReference type="Proteomes" id="UP000053105"/>
    </source>
</evidence>
<dbReference type="OrthoDB" id="7553525at2759"/>
<proteinExistence type="predicted"/>
<gene>
    <name evidence="1" type="ORF">WN51_00104</name>
</gene>
<dbReference type="EMBL" id="KQ435689">
    <property type="protein sequence ID" value="KOX81197.1"/>
    <property type="molecule type" value="Genomic_DNA"/>
</dbReference>
<keyword evidence="2" id="KW-1185">Reference proteome</keyword>